<protein>
    <recommendedName>
        <fullName evidence="2">PA domain-containing protein</fullName>
    </recommendedName>
</protein>
<feature type="chain" id="PRO_5001535440" description="PA domain-containing protein" evidence="1">
    <location>
        <begin position="22"/>
        <end position="512"/>
    </location>
</feature>
<evidence type="ECO:0000259" key="2">
    <source>
        <dbReference type="Pfam" id="PF02225"/>
    </source>
</evidence>
<evidence type="ECO:0000313" key="3">
    <source>
        <dbReference type="EMBL" id="ETW09063.1"/>
    </source>
</evidence>
<dbReference type="Pfam" id="PF02225">
    <property type="entry name" value="PA"/>
    <property type="match status" value="1"/>
</dbReference>
<dbReference type="OrthoDB" id="75502at2759"/>
<feature type="signal peptide" evidence="1">
    <location>
        <begin position="1"/>
        <end position="21"/>
    </location>
</feature>
<gene>
    <name evidence="3" type="ORF">H310_01523</name>
</gene>
<dbReference type="Gene3D" id="3.50.30.30">
    <property type="match status" value="1"/>
</dbReference>
<evidence type="ECO:0000256" key="1">
    <source>
        <dbReference type="SAM" id="SignalP"/>
    </source>
</evidence>
<reference evidence="3" key="1">
    <citation type="submission" date="2013-12" db="EMBL/GenBank/DDBJ databases">
        <title>The Genome Sequence of Aphanomyces invadans NJM9701.</title>
        <authorList>
            <consortium name="The Broad Institute Genomics Platform"/>
            <person name="Russ C."/>
            <person name="Tyler B."/>
            <person name="van West P."/>
            <person name="Dieguez-Uribeondo J."/>
            <person name="Young S.K."/>
            <person name="Zeng Q."/>
            <person name="Gargeya S."/>
            <person name="Fitzgerald M."/>
            <person name="Abouelleil A."/>
            <person name="Alvarado L."/>
            <person name="Chapman S.B."/>
            <person name="Gainer-Dewar J."/>
            <person name="Goldberg J."/>
            <person name="Griggs A."/>
            <person name="Gujja S."/>
            <person name="Hansen M."/>
            <person name="Howarth C."/>
            <person name="Imamovic A."/>
            <person name="Ireland A."/>
            <person name="Larimer J."/>
            <person name="McCowan C."/>
            <person name="Murphy C."/>
            <person name="Pearson M."/>
            <person name="Poon T.W."/>
            <person name="Priest M."/>
            <person name="Roberts A."/>
            <person name="Saif S."/>
            <person name="Shea T."/>
            <person name="Sykes S."/>
            <person name="Wortman J."/>
            <person name="Nusbaum C."/>
            <person name="Birren B."/>
        </authorList>
    </citation>
    <scope>NUCLEOTIDE SEQUENCE [LARGE SCALE GENOMIC DNA]</scope>
    <source>
        <strain evidence="3">NJM9701</strain>
    </source>
</reference>
<organism evidence="3">
    <name type="scientific">Aphanomyces invadans</name>
    <dbReference type="NCBI Taxonomy" id="157072"/>
    <lineage>
        <taxon>Eukaryota</taxon>
        <taxon>Sar</taxon>
        <taxon>Stramenopiles</taxon>
        <taxon>Oomycota</taxon>
        <taxon>Saprolegniomycetes</taxon>
        <taxon>Saprolegniales</taxon>
        <taxon>Verrucalvaceae</taxon>
        <taxon>Aphanomyces</taxon>
    </lineage>
</organism>
<dbReference type="InterPro" id="IPR036034">
    <property type="entry name" value="PDZ_sf"/>
</dbReference>
<feature type="domain" description="PA" evidence="2">
    <location>
        <begin position="171"/>
        <end position="255"/>
    </location>
</feature>
<dbReference type="AlphaFoldDB" id="A0A024UTT5"/>
<keyword evidence="1" id="KW-0732">Signal</keyword>
<dbReference type="SUPFAM" id="SSF50156">
    <property type="entry name" value="PDZ domain-like"/>
    <property type="match status" value="1"/>
</dbReference>
<name>A0A024UTT5_9STRA</name>
<dbReference type="VEuPathDB" id="FungiDB:H310_01523"/>
<proteinExistence type="predicted"/>
<dbReference type="GeneID" id="20078573"/>
<dbReference type="EMBL" id="KI913953">
    <property type="protein sequence ID" value="ETW09063.1"/>
    <property type="molecule type" value="Genomic_DNA"/>
</dbReference>
<dbReference type="eggNOG" id="ENOG502S1PT">
    <property type="taxonomic scope" value="Eukaryota"/>
</dbReference>
<sequence>MGRWQRLVGPFLLAMVTISASNDDANGHAQQCGGGVALEYVVVVHTTDPLGVILSDKLQVLSFVQDENGRDRAVEASGLVEVGDALVGVNDVLTEGAGLHTVVNWIRDADVPKKLTFRAHNTSRCVPLESASMNHDVESINFVVAAQGNQRSTELYALVSEFGDAIACELYPIVLADPTHACLPLNNNVTGRFVLVQSSRQCSPHQQALVVGRSGGFGVILVQHEGKKIESVLSPRGWIGTIRTPIVMVSQEAGRYVADLTTSATAAAPATIQVVVSDTCAKRYRDPTLVAITMSEKHAMLIEATSGDLTIVSQDGTSHSAEFVKARTSGALDLLQHPLVIVPGNLCLFTSLVWVRGLYVLSQVSPSCPIEAQLAKLVDAGATGVLWAVENANAPDSVVSIVEIPTSSTTMPFPCAFVSRHTLHLISLCAEDGPVSIAFAPNNAYASQYEELQVVADPANWPSSSRGRRVLYHRMRKAMDNSDGKLQALDLCFQAAEAHHPPPVEIKTKASE</sequence>
<accession>A0A024UTT5</accession>
<dbReference type="InterPro" id="IPR003137">
    <property type="entry name" value="PA_domain"/>
</dbReference>
<dbReference type="RefSeq" id="XP_008862868.1">
    <property type="nucleotide sequence ID" value="XM_008864646.1"/>
</dbReference>